<keyword evidence="1" id="KW-1133">Transmembrane helix</keyword>
<keyword evidence="1" id="KW-0472">Membrane</keyword>
<dbReference type="Proteomes" id="UP001139493">
    <property type="component" value="Unassembled WGS sequence"/>
</dbReference>
<proteinExistence type="predicted"/>
<keyword evidence="3" id="KW-1185">Reference proteome</keyword>
<evidence type="ECO:0000313" key="3">
    <source>
        <dbReference type="Proteomes" id="UP001139493"/>
    </source>
</evidence>
<evidence type="ECO:0000256" key="1">
    <source>
        <dbReference type="SAM" id="Phobius"/>
    </source>
</evidence>
<organism evidence="2 3">
    <name type="scientific">Promicromonospora thailandica</name>
    <dbReference type="NCBI Taxonomy" id="765201"/>
    <lineage>
        <taxon>Bacteria</taxon>
        <taxon>Bacillati</taxon>
        <taxon>Actinomycetota</taxon>
        <taxon>Actinomycetes</taxon>
        <taxon>Micrococcales</taxon>
        <taxon>Promicromonosporaceae</taxon>
        <taxon>Promicromonospora</taxon>
    </lineage>
</organism>
<dbReference type="RefSeq" id="WP_253836608.1">
    <property type="nucleotide sequence ID" value="NZ_JAMTCS010000008.1"/>
</dbReference>
<feature type="transmembrane region" description="Helical" evidence="1">
    <location>
        <begin position="174"/>
        <end position="194"/>
    </location>
</feature>
<dbReference type="AlphaFoldDB" id="A0A9X2JWE3"/>
<feature type="transmembrane region" description="Helical" evidence="1">
    <location>
        <begin position="84"/>
        <end position="103"/>
    </location>
</feature>
<feature type="transmembrane region" description="Helical" evidence="1">
    <location>
        <begin position="251"/>
        <end position="273"/>
    </location>
</feature>
<name>A0A9X2JWE3_9MICO</name>
<keyword evidence="1" id="KW-0812">Transmembrane</keyword>
<gene>
    <name evidence="2" type="ORF">APR03_002813</name>
</gene>
<feature type="transmembrane region" description="Helical" evidence="1">
    <location>
        <begin position="126"/>
        <end position="153"/>
    </location>
</feature>
<accession>A0A9X2JWE3</accession>
<sequence>MAALGAFLAALGVADAFRDTNTAGISSARRSAALAAGLLTLAALLAASGTPPLTMIGLGTALALLLAVWTLIDIIASVTSKTTARSAAFLAIATGTVVALLFADDGPSTWPGWIPGPLSTFAPSQLILVGGIAIAQVTTANVLVRLILEAVNVPTKEGSDRLRSGRVLGPMERLFILGLGLAGNLTAAAVVVGAKGLLRFPELAASESNVRAAASPIIIQTSAKNASGTEVEVDPPPTPPLHQGPNPVTEYFLIGSFASWLIALAGLGLAMLVSS</sequence>
<protein>
    <submittedName>
        <fullName evidence="2">Uncharacterized protein</fullName>
    </submittedName>
</protein>
<feature type="transmembrane region" description="Helical" evidence="1">
    <location>
        <begin position="53"/>
        <end position="72"/>
    </location>
</feature>
<reference evidence="2" key="1">
    <citation type="submission" date="2022-06" db="EMBL/GenBank/DDBJ databases">
        <title>Genomic Encyclopedia of Archaeal and Bacterial Type Strains, Phase II (KMG-II): from individual species to whole genera.</title>
        <authorList>
            <person name="Goeker M."/>
        </authorList>
    </citation>
    <scope>NUCLEOTIDE SEQUENCE</scope>
    <source>
        <strain evidence="2">DSM 26652</strain>
    </source>
</reference>
<dbReference type="EMBL" id="JAMTCS010000008">
    <property type="protein sequence ID" value="MCP2265457.1"/>
    <property type="molecule type" value="Genomic_DNA"/>
</dbReference>
<evidence type="ECO:0000313" key="2">
    <source>
        <dbReference type="EMBL" id="MCP2265457.1"/>
    </source>
</evidence>
<comment type="caution">
    <text evidence="2">The sequence shown here is derived from an EMBL/GenBank/DDBJ whole genome shotgun (WGS) entry which is preliminary data.</text>
</comment>